<feature type="region of interest" description="Disordered" evidence="1">
    <location>
        <begin position="1597"/>
        <end position="1654"/>
    </location>
</feature>
<feature type="compositionally biased region" description="Polar residues" evidence="1">
    <location>
        <begin position="411"/>
        <end position="421"/>
    </location>
</feature>
<feature type="region of interest" description="Disordered" evidence="1">
    <location>
        <begin position="87"/>
        <end position="114"/>
    </location>
</feature>
<feature type="region of interest" description="Disordered" evidence="1">
    <location>
        <begin position="656"/>
        <end position="707"/>
    </location>
</feature>
<name>A0A836H2Y6_LEIEN</name>
<feature type="compositionally biased region" description="Polar residues" evidence="1">
    <location>
        <begin position="695"/>
        <end position="705"/>
    </location>
</feature>
<dbReference type="Proteomes" id="UP000674179">
    <property type="component" value="Chromosome 6"/>
</dbReference>
<dbReference type="GeneID" id="94174671"/>
<accession>A0A836H2Y6</accession>
<feature type="compositionally biased region" description="Low complexity" evidence="1">
    <location>
        <begin position="25"/>
        <end position="36"/>
    </location>
</feature>
<feature type="region of interest" description="Disordered" evidence="1">
    <location>
        <begin position="1747"/>
        <end position="1768"/>
    </location>
</feature>
<feature type="compositionally biased region" description="Basic residues" evidence="1">
    <location>
        <begin position="740"/>
        <end position="760"/>
    </location>
</feature>
<keyword evidence="3" id="KW-1185">Reference proteome</keyword>
<feature type="region of interest" description="Disordered" evidence="1">
    <location>
        <begin position="2252"/>
        <end position="2279"/>
    </location>
</feature>
<feature type="region of interest" description="Disordered" evidence="1">
    <location>
        <begin position="2051"/>
        <end position="2076"/>
    </location>
</feature>
<feature type="region of interest" description="Disordered" evidence="1">
    <location>
        <begin position="1559"/>
        <end position="1579"/>
    </location>
</feature>
<feature type="compositionally biased region" description="Low complexity" evidence="1">
    <location>
        <begin position="857"/>
        <end position="876"/>
    </location>
</feature>
<feature type="region of interest" description="Disordered" evidence="1">
    <location>
        <begin position="1435"/>
        <end position="1465"/>
    </location>
</feature>
<dbReference type="KEGG" id="lenr:94174671"/>
<feature type="region of interest" description="Disordered" evidence="1">
    <location>
        <begin position="2301"/>
        <end position="2334"/>
    </location>
</feature>
<feature type="compositionally biased region" description="Polar residues" evidence="1">
    <location>
        <begin position="1692"/>
        <end position="1706"/>
    </location>
</feature>
<feature type="compositionally biased region" description="Polar residues" evidence="1">
    <location>
        <begin position="2059"/>
        <end position="2068"/>
    </location>
</feature>
<reference evidence="2 3" key="1">
    <citation type="submission" date="2021-02" db="EMBL/GenBank/DDBJ databases">
        <title>Leishmania (Mundinia) enrietti genome sequencing and assembly.</title>
        <authorList>
            <person name="Almutairi H."/>
            <person name="Gatherer D."/>
        </authorList>
    </citation>
    <scope>NUCLEOTIDE SEQUENCE [LARGE SCALE GENOMIC DNA]</scope>
    <source>
        <strain evidence="2">CUR178</strain>
    </source>
</reference>
<feature type="region of interest" description="Disordered" evidence="1">
    <location>
        <begin position="137"/>
        <end position="179"/>
    </location>
</feature>
<evidence type="ECO:0000313" key="2">
    <source>
        <dbReference type="EMBL" id="KAG5485926.1"/>
    </source>
</evidence>
<feature type="region of interest" description="Disordered" evidence="1">
    <location>
        <begin position="735"/>
        <end position="769"/>
    </location>
</feature>
<feature type="region of interest" description="Disordered" evidence="1">
    <location>
        <begin position="1826"/>
        <end position="1851"/>
    </location>
</feature>
<feature type="compositionally biased region" description="Polar residues" evidence="1">
    <location>
        <begin position="2309"/>
        <end position="2319"/>
    </location>
</feature>
<feature type="compositionally biased region" description="Polar residues" evidence="1">
    <location>
        <begin position="87"/>
        <end position="102"/>
    </location>
</feature>
<feature type="compositionally biased region" description="Polar residues" evidence="1">
    <location>
        <begin position="1452"/>
        <end position="1465"/>
    </location>
</feature>
<feature type="compositionally biased region" description="Polar residues" evidence="1">
    <location>
        <begin position="165"/>
        <end position="174"/>
    </location>
</feature>
<organism evidence="2 3">
    <name type="scientific">Leishmania enriettii</name>
    <dbReference type="NCBI Taxonomy" id="5663"/>
    <lineage>
        <taxon>Eukaryota</taxon>
        <taxon>Discoba</taxon>
        <taxon>Euglenozoa</taxon>
        <taxon>Kinetoplastea</taxon>
        <taxon>Metakinetoplastina</taxon>
        <taxon>Trypanosomatida</taxon>
        <taxon>Trypanosomatidae</taxon>
        <taxon>Leishmaniinae</taxon>
        <taxon>Leishmania</taxon>
    </lineage>
</organism>
<feature type="region of interest" description="Disordered" evidence="1">
    <location>
        <begin position="1683"/>
        <end position="1709"/>
    </location>
</feature>
<feature type="region of interest" description="Disordered" evidence="1">
    <location>
        <begin position="2117"/>
        <end position="2153"/>
    </location>
</feature>
<feature type="compositionally biased region" description="Polar residues" evidence="1">
    <location>
        <begin position="428"/>
        <end position="437"/>
    </location>
</feature>
<dbReference type="EMBL" id="JAFHKP010000006">
    <property type="protein sequence ID" value="KAG5485926.1"/>
    <property type="molecule type" value="Genomic_DNA"/>
</dbReference>
<feature type="region of interest" description="Disordered" evidence="1">
    <location>
        <begin position="1092"/>
        <end position="1116"/>
    </location>
</feature>
<feature type="compositionally biased region" description="Low complexity" evidence="1">
    <location>
        <begin position="670"/>
        <end position="686"/>
    </location>
</feature>
<evidence type="ECO:0000313" key="3">
    <source>
        <dbReference type="Proteomes" id="UP000674179"/>
    </source>
</evidence>
<comment type="caution">
    <text evidence="2">The sequence shown here is derived from an EMBL/GenBank/DDBJ whole genome shotgun (WGS) entry which is preliminary data.</text>
</comment>
<feature type="region of interest" description="Disordered" evidence="1">
    <location>
        <begin position="291"/>
        <end position="319"/>
    </location>
</feature>
<protein>
    <submittedName>
        <fullName evidence="2">Uncharacterized protein</fullName>
    </submittedName>
</protein>
<gene>
    <name evidence="2" type="ORF">CUR178_07520</name>
</gene>
<feature type="region of interest" description="Disordered" evidence="1">
    <location>
        <begin position="411"/>
        <end position="460"/>
    </location>
</feature>
<feature type="region of interest" description="Disordered" evidence="1">
    <location>
        <begin position="852"/>
        <end position="883"/>
    </location>
</feature>
<dbReference type="RefSeq" id="XP_067695651.1">
    <property type="nucleotide sequence ID" value="XM_067839161.1"/>
</dbReference>
<feature type="region of interest" description="Disordered" evidence="1">
    <location>
        <begin position="1"/>
        <end position="48"/>
    </location>
</feature>
<feature type="compositionally biased region" description="Low complexity" evidence="1">
    <location>
        <begin position="1559"/>
        <end position="1568"/>
    </location>
</feature>
<proteinExistence type="predicted"/>
<sequence>MAMGDRLPSVTSSAERCDGVALGGPRPTQATRPPAASLIGASGSDLDDRRHFSEVNDAVGSASRRSGSDAAVPAKAVKVFVAEGSSGSRALNSTLSRDSPSAQVAPCKETRDGASGAVSSGSSLACAPLLSVGNSNSSYTMRGTRSAPAMTPKGSGHMVNGKDIGQQSPSSRAARTSRVYRGSIDAPTSCSESRRHLNSSGCHISCFPVQTELAHRSTDLVAATDGDAAEGGFAQGQLGGTAAITFMSSSSTMSHRNSLVPPDANANNTAATLLIPPSPADTGARAPLLMPHDPSGRSLTDSHAPVHRGSTATQLSSHIAEGQPAHLSATGVGNQGGGGGGVAQLFSVSGVALSPASFARDTSAVSSTSADSSPGATKHSLTVGPFTLIQPTPGSSPPFFADATTVVNTAPSTPSSVTESTLIAPPSMTVTELSSDKGSGAAAAMPSHSSSVGRPTPRSAVAAPHRMLPQRFAPSLSDLPSTTRSAGTVISTRTATDNFEKASKEALATGLATTSASPTVRPHCSSMLSLLSVAAGVAATNTAAEHRSGSAPLESVPSTAEAAAVALATVASATGQHMSASRHTRGAPTAPGLLLRTSASAATAAASSAGVSAGAVAKAVEEHHRDDLSAHNNFTLAEDVVGDARAAAVDVFTGAGRAAQHAAQPRKRGNSSSSARGRSTGGSSSHSRSRIPRTVRTSSGPTTPASVAAAGSASYLSVVSMMQLPARPPTAYLSAEEKRAPRRHHRRHSRQPQHVHRRTSPHTVQGDRCDGAVRSRHTSLATVTASSNGDRYHMSAAAYSSTNDALATSSQRSVMDDGDESYQRPHSAKMSALSAVARLVARLRRTFVGANPSMTTSSAGADISGDGSAADDPGSDTQLRTRGATEVAALSASSMVGATLRSDARKAMSDADESISTSARLLAWDGTRVGPYMCSSSLVNRCRLSGPRATPHTTTPVPDVATVATATASPWQLSHLSSMSLSQPSSVLVQMPVPADEGCVVCGGGGTGANARLLESELVGLLSARDKERPLAVPSLPVGWPLQEQCAACTLGSSRSLSQTAGRPEVVETIVSDMNALAAHCNCTRVQNTSAGARPLAPASKVALPPSAESKDHRARSSLRLCTTSSACSDAEHRRQSLRSTCESASMPNVPSLRGSSAATALCMQQQLHGNSSRSAREPRSTFLRSLGAEMRRRASAVLRRRCNVYSSGVGIGSGKNRIGAVGSPTPLRQTQAGGGALHMSATRNSMETRSAESLYSRQGRHVCSVSSSGVGVTVAKGAATPALLGADSDAVLWDGSGTPHDSALQAAPVAPLFHSVLGSDTDNYGGDGPHTLEAVSSLFRTSERPVWHCGSSASAYSDGRCFPRYEWASRTTTASDSLALPPDRPLCGDPHTIAPLPSLLSAAQTMFDLCAPLTTPPVLFSAASAASTVGCESATTGTAKRSTAPRMSHAPSCSSNSDAALQGAPNSVTKQTAVARRCALRAAPLSTRIFVSTLAEPTARPPDAAGGRDAMSLALTTPGVLACPNCTTTASMLRPRSGRLRRWTSTLRAMDRTVASLTATASSSSLSPCPPRRPHSTRAAATVTFPSILFAPTHASTPASAAGSAPPPAPGPRMLGRGSTRSTPTDYRTGFSGDSTEHEQLHTGKHDQHPHDPFHSAAAALLPVQPSSPLRPAAARRQLSGHYGNDAATITPMSTNGDTAATPESSGRRTVLVSDAAQASSQHKSLEPSTLCFTPTVPAATAKVSYVKGGDSRRSSTGRSPPHPLAVRGRRLASNDEAESAVAAHGKLLLGVSGTPSTPAPLLTSVSAISSTLCASTPCSVSSTDLSGGGGDFRRGAAGHPRAAGHKRAASGALQSSSAALFSLQRLHTGYNGNHSLASDSVHPQHTGSFRGAKLKIATETTSQEVELACSVSCLVGSTVLGHRDSGSSAGRGAGAARRAAVLTVTGSSSGALGSEDYADDSANASASTPLQAAAATSGATYLPPLLSCDAAPALLHLSRPLLFRHQCTESLPSGGVPALMLDNDEPGSQLRPTSQHQIDTRVQWPGGLYGAAVRGSSPRQQQQRDSAISVLTPPAASARVSRSPLCAGAPSAIPSPTTAAALFCGVRGVAGTAMPSGAHTVQRDGDGGAGDASSRSSIQTSHSGRDVSLPIGDLRGSLAEVERPPANVPLSRYSFSLSPRASHSLLLSGAEYGLPAPLPLCDASGSGAGGSFFGGPSLRTSSELPSDTIASFLYFPPELRRGPHWRHLKQHLGDPNRSSSPSPMMVAPQHSGPPSASRCSLLLPKTTSTLSSSLAVLAATPRAGSGTPISTRPSSPRLSGERPIPPTSTTGRWRVSDDLVVDSAEERCSSHSCQVNGRYKTLSCQLTCTRPLRDDANELSLVSAAHNVTVATLMSESPSVNNASDSAVTRRCSSTRVSDGLPAAVAGTSASMPPSVGDSTRLRLQSSVELLPSRDSDTGTHSGFASRDAAGAAAWRLSQNGCWRDAVHGIQGHQACGDDEEREMVYSFGEFHHLQGQDRDSGLQ</sequence>
<feature type="compositionally biased region" description="Basic and acidic residues" evidence="1">
    <location>
        <begin position="1636"/>
        <end position="1654"/>
    </location>
</feature>
<evidence type="ECO:0000256" key="1">
    <source>
        <dbReference type="SAM" id="MobiDB-lite"/>
    </source>
</evidence>
<dbReference type="OrthoDB" id="267971at2759"/>